<feature type="region of interest" description="Disordered" evidence="1">
    <location>
        <begin position="49"/>
        <end position="97"/>
    </location>
</feature>
<keyword evidence="3" id="KW-1185">Reference proteome</keyword>
<evidence type="ECO:0000313" key="2">
    <source>
        <dbReference type="EMBL" id="KAK2574744.1"/>
    </source>
</evidence>
<dbReference type="EMBL" id="JAIFRP010005085">
    <property type="protein sequence ID" value="KAK2574744.1"/>
    <property type="molecule type" value="Genomic_DNA"/>
</dbReference>
<reference evidence="2" key="1">
    <citation type="submission" date="2021-08" db="EMBL/GenBank/DDBJ databases">
        <authorList>
            <person name="Misof B."/>
            <person name="Oliver O."/>
            <person name="Podsiadlowski L."/>
            <person name="Donath A."/>
            <person name="Peters R."/>
            <person name="Mayer C."/>
            <person name="Rust J."/>
            <person name="Gunkel S."/>
            <person name="Lesny P."/>
            <person name="Martin S."/>
            <person name="Oeyen J.P."/>
            <person name="Petersen M."/>
            <person name="Panagiotis P."/>
            <person name="Wilbrandt J."/>
            <person name="Tanja T."/>
        </authorList>
    </citation>
    <scope>NUCLEOTIDE SEQUENCE</scope>
    <source>
        <strain evidence="2">GBR_01_08_01A</strain>
        <tissue evidence="2">Thorax + abdomen</tissue>
    </source>
</reference>
<comment type="caution">
    <text evidence="2">The sequence shown here is derived from an EMBL/GenBank/DDBJ whole genome shotgun (WGS) entry which is preliminary data.</text>
</comment>
<sequence>MYIFFEKIQRKVQSQLNEIADVFLKSIAVKKYPHPAFYKKSVADRISRSNESARETAEQQQSSALVVQERQQQPRVQRRQQPQQPQLSRQRDTNRASDVVSCDFDNSIKDMRSTINERVIDTLNGVSLNDEKQTIETLSDILNQCLRYELAVVNLVTLNRLIVKALENFSNMHVEYDARIKQLQENFKRDSGDKSKLEVKSSKRGDKIKPKELRKLQDGLDTTRDVLQKLLNQVPMQLGVLKTELELIALYDNTDDSEKVHRFLTDPLIVEIVKRSCRLNRAYAVLRHSWTSLIPDDFF</sequence>
<reference evidence="2" key="2">
    <citation type="journal article" date="2023" name="Commun. Biol.">
        <title>Intrasexual cuticular hydrocarbon dimorphism in a wasp sheds light on hydrocarbon biosynthesis genes in Hymenoptera.</title>
        <authorList>
            <person name="Moris V.C."/>
            <person name="Podsiadlowski L."/>
            <person name="Martin S."/>
            <person name="Oeyen J.P."/>
            <person name="Donath A."/>
            <person name="Petersen M."/>
            <person name="Wilbrandt J."/>
            <person name="Misof B."/>
            <person name="Liedtke D."/>
            <person name="Thamm M."/>
            <person name="Scheiner R."/>
            <person name="Schmitt T."/>
            <person name="Niehuis O."/>
        </authorList>
    </citation>
    <scope>NUCLEOTIDE SEQUENCE</scope>
    <source>
        <strain evidence="2">GBR_01_08_01A</strain>
    </source>
</reference>
<feature type="compositionally biased region" description="Low complexity" evidence="1">
    <location>
        <begin position="66"/>
        <end position="88"/>
    </location>
</feature>
<dbReference type="Proteomes" id="UP001258017">
    <property type="component" value="Unassembled WGS sequence"/>
</dbReference>
<accession>A0AAD9VHK9</accession>
<protein>
    <submittedName>
        <fullName evidence="2">Uncharacterized protein</fullName>
    </submittedName>
</protein>
<evidence type="ECO:0000313" key="3">
    <source>
        <dbReference type="Proteomes" id="UP001258017"/>
    </source>
</evidence>
<dbReference type="AlphaFoldDB" id="A0AAD9VHK9"/>
<gene>
    <name evidence="2" type="ORF">KPH14_013063</name>
</gene>
<organism evidence="2 3">
    <name type="scientific">Odynerus spinipes</name>
    <dbReference type="NCBI Taxonomy" id="1348599"/>
    <lineage>
        <taxon>Eukaryota</taxon>
        <taxon>Metazoa</taxon>
        <taxon>Ecdysozoa</taxon>
        <taxon>Arthropoda</taxon>
        <taxon>Hexapoda</taxon>
        <taxon>Insecta</taxon>
        <taxon>Pterygota</taxon>
        <taxon>Neoptera</taxon>
        <taxon>Endopterygota</taxon>
        <taxon>Hymenoptera</taxon>
        <taxon>Apocrita</taxon>
        <taxon>Aculeata</taxon>
        <taxon>Vespoidea</taxon>
        <taxon>Vespidae</taxon>
        <taxon>Eumeninae</taxon>
        <taxon>Odynerus</taxon>
    </lineage>
</organism>
<proteinExistence type="predicted"/>
<name>A0AAD9VHK9_9HYME</name>
<evidence type="ECO:0000256" key="1">
    <source>
        <dbReference type="SAM" id="MobiDB-lite"/>
    </source>
</evidence>